<sequence>MKNNVLMCKRMRLSSYHRIVACVHTLETKRRKEKITNKKIPQANARRPVKDREVCRTNRTKGKSKGKTSAPVSSSSN</sequence>
<accession>A0A9I9EL17</accession>
<reference evidence="2" key="1">
    <citation type="submission" date="2023-03" db="UniProtKB">
        <authorList>
            <consortium name="EnsemblPlants"/>
        </authorList>
    </citation>
    <scope>IDENTIFICATION</scope>
</reference>
<feature type="region of interest" description="Disordered" evidence="1">
    <location>
        <begin position="30"/>
        <end position="77"/>
    </location>
</feature>
<dbReference type="Gramene" id="MELO3C035191.2.1">
    <property type="protein sequence ID" value="MELO3C035191.2.1"/>
    <property type="gene ID" value="MELO3C035191.2"/>
</dbReference>
<dbReference type="EnsemblPlants" id="MELO3C035191.2.1">
    <property type="protein sequence ID" value="MELO3C035191.2.1"/>
    <property type="gene ID" value="MELO3C035191.2"/>
</dbReference>
<evidence type="ECO:0000256" key="1">
    <source>
        <dbReference type="SAM" id="MobiDB-lite"/>
    </source>
</evidence>
<protein>
    <submittedName>
        <fullName evidence="2">Uncharacterized protein</fullName>
    </submittedName>
</protein>
<name>A0A9I9EL17_CUCME</name>
<evidence type="ECO:0000313" key="2">
    <source>
        <dbReference type="EnsemblPlants" id="MELO3C035191.2.1"/>
    </source>
</evidence>
<dbReference type="AlphaFoldDB" id="A0A9I9EL17"/>
<organism evidence="2">
    <name type="scientific">Cucumis melo</name>
    <name type="common">Muskmelon</name>
    <dbReference type="NCBI Taxonomy" id="3656"/>
    <lineage>
        <taxon>Eukaryota</taxon>
        <taxon>Viridiplantae</taxon>
        <taxon>Streptophyta</taxon>
        <taxon>Embryophyta</taxon>
        <taxon>Tracheophyta</taxon>
        <taxon>Spermatophyta</taxon>
        <taxon>Magnoliopsida</taxon>
        <taxon>eudicotyledons</taxon>
        <taxon>Gunneridae</taxon>
        <taxon>Pentapetalae</taxon>
        <taxon>rosids</taxon>
        <taxon>fabids</taxon>
        <taxon>Cucurbitales</taxon>
        <taxon>Cucurbitaceae</taxon>
        <taxon>Benincaseae</taxon>
        <taxon>Cucumis</taxon>
    </lineage>
</organism>
<proteinExistence type="predicted"/>